<comment type="caution">
    <text evidence="1">The sequence shown here is derived from an EMBL/GenBank/DDBJ whole genome shotgun (WGS) entry which is preliminary data.</text>
</comment>
<dbReference type="Gene3D" id="3.30.1370.110">
    <property type="match status" value="1"/>
</dbReference>
<proteinExistence type="predicted"/>
<dbReference type="AlphaFoldDB" id="A0A1J5TKK3"/>
<protein>
    <recommendedName>
        <fullName evidence="3">Smr domain-containing protein</fullName>
    </recommendedName>
</protein>
<reference evidence="1 2" key="1">
    <citation type="submission" date="2016-08" db="EMBL/GenBank/DDBJ databases">
        <title>New Insights into Marine Group III Euryarchaeota, from dark to light.</title>
        <authorList>
            <person name="Haro-Moreno J.M."/>
            <person name="Rodriguez-Valera F."/>
            <person name="Lopez-Garcia P."/>
            <person name="Moreira D."/>
            <person name="Martin-Cuadrado A.B."/>
        </authorList>
    </citation>
    <scope>NUCLEOTIDE SEQUENCE [LARGE SCALE GENOMIC DNA]</scope>
    <source>
        <strain evidence="1">CG-Epi4</strain>
    </source>
</reference>
<evidence type="ECO:0000313" key="1">
    <source>
        <dbReference type="EMBL" id="OIR21495.1"/>
    </source>
</evidence>
<name>A0A1J5TKK3_9ARCH</name>
<evidence type="ECO:0008006" key="3">
    <source>
        <dbReference type="Google" id="ProtNLM"/>
    </source>
</evidence>
<dbReference type="Proteomes" id="UP000183375">
    <property type="component" value="Unassembled WGS sequence"/>
</dbReference>
<sequence length="85" mass="9557">MRVDLHGLPLSDAKLKSQIAVAEAWESSRSSIELVHGHNLGTVIKDYVQLENGLQSDIKRIYPEISELKLSDRGLGSTLIKFRRK</sequence>
<organism evidence="1 2">
    <name type="scientific">Marine Group III euryarchaeote CG-Epi4</name>
    <dbReference type="NCBI Taxonomy" id="1888998"/>
    <lineage>
        <taxon>Archaea</taxon>
        <taxon>Methanobacteriati</taxon>
        <taxon>Thermoplasmatota</taxon>
        <taxon>Thermoplasmata</taxon>
        <taxon>Candidatus Thermoprofundales</taxon>
    </lineage>
</organism>
<gene>
    <name evidence="1" type="ORF">BEU01_02495</name>
</gene>
<dbReference type="EMBL" id="MIYX01000005">
    <property type="protein sequence ID" value="OIR21495.1"/>
    <property type="molecule type" value="Genomic_DNA"/>
</dbReference>
<evidence type="ECO:0000313" key="2">
    <source>
        <dbReference type="Proteomes" id="UP000183375"/>
    </source>
</evidence>
<accession>A0A1J5TKK3</accession>
<dbReference type="InterPro" id="IPR036063">
    <property type="entry name" value="Smr_dom_sf"/>
</dbReference>